<keyword evidence="4" id="KW-1185">Reference proteome</keyword>
<evidence type="ECO:0000313" key="4">
    <source>
        <dbReference type="Proteomes" id="UP000828390"/>
    </source>
</evidence>
<evidence type="ECO:0000256" key="2">
    <source>
        <dbReference type="SAM" id="Phobius"/>
    </source>
</evidence>
<protein>
    <submittedName>
        <fullName evidence="3">Uncharacterized protein</fullName>
    </submittedName>
</protein>
<evidence type="ECO:0000313" key="3">
    <source>
        <dbReference type="EMBL" id="KAH3818149.1"/>
    </source>
</evidence>
<comment type="caution">
    <text evidence="3">The sequence shown here is derived from an EMBL/GenBank/DDBJ whole genome shotgun (WGS) entry which is preliminary data.</text>
</comment>
<keyword evidence="2" id="KW-0472">Membrane</keyword>
<feature type="compositionally biased region" description="Basic and acidic residues" evidence="1">
    <location>
        <begin position="352"/>
        <end position="364"/>
    </location>
</feature>
<feature type="region of interest" description="Disordered" evidence="1">
    <location>
        <begin position="123"/>
        <end position="142"/>
    </location>
</feature>
<gene>
    <name evidence="3" type="ORF">DPMN_119745</name>
</gene>
<keyword evidence="2" id="KW-1133">Transmembrane helix</keyword>
<feature type="compositionally biased region" description="Basic and acidic residues" evidence="1">
    <location>
        <begin position="376"/>
        <end position="396"/>
    </location>
</feature>
<feature type="region of interest" description="Disordered" evidence="1">
    <location>
        <begin position="260"/>
        <end position="416"/>
    </location>
</feature>
<accession>A0A9D4JPN1</accession>
<feature type="compositionally biased region" description="Polar residues" evidence="1">
    <location>
        <begin position="295"/>
        <end position="304"/>
    </location>
</feature>
<sequence length="416" mass="45586">MFKTRQTPPSWKLPHLNWRHHQLSRHSSLLARTLAQRLRKQSQQHTISTTEGSTTFSSSNQMPGVSLSVTSSDSLKMVSLNTTSAAFNTSDVPMPMTTFSSNAMSGSPSTSAFTKISTETTATSNATTTTTPNVITETSPKPNTITTITRVTHLTNSSGNSDKEGMTPIPCEESSLGRLGLPVIFAMATVIAILLLIVVILITKQLRTSRRRRRMNDDRDMPRLKMIEIKDADTVRANQVHEDMHTYSLDYDRHVQEKIQEHRRSVQHPAASKPAVGGTTTFQLNKRPSLKPTVDVSSSTTVQPPKSAVPVPPLSATSTFQLAKRLSARGSSTSSTSGQPPPPPSPLLLPGETRHARDTDKANTDDDVFVFNLAKRPSESLTNRRESTRPETEPKKGNSAVTNQEGYGIDKYITDV</sequence>
<dbReference type="AlphaFoldDB" id="A0A9D4JPN1"/>
<keyword evidence="2" id="KW-0812">Transmembrane</keyword>
<dbReference type="EMBL" id="JAIWYP010000005">
    <property type="protein sequence ID" value="KAH3818149.1"/>
    <property type="molecule type" value="Genomic_DNA"/>
</dbReference>
<feature type="region of interest" description="Disordered" evidence="1">
    <location>
        <begin position="41"/>
        <end position="63"/>
    </location>
</feature>
<dbReference type="Proteomes" id="UP000828390">
    <property type="component" value="Unassembled WGS sequence"/>
</dbReference>
<reference evidence="3" key="2">
    <citation type="submission" date="2020-11" db="EMBL/GenBank/DDBJ databases">
        <authorList>
            <person name="McCartney M.A."/>
            <person name="Auch B."/>
            <person name="Kono T."/>
            <person name="Mallez S."/>
            <person name="Becker A."/>
            <person name="Gohl D.M."/>
            <person name="Silverstein K.A.T."/>
            <person name="Koren S."/>
            <person name="Bechman K.B."/>
            <person name="Herman A."/>
            <person name="Abrahante J.E."/>
            <person name="Garbe J."/>
        </authorList>
    </citation>
    <scope>NUCLEOTIDE SEQUENCE</scope>
    <source>
        <strain evidence="3">Duluth1</strain>
        <tissue evidence="3">Whole animal</tissue>
    </source>
</reference>
<name>A0A9D4JPN1_DREPO</name>
<dbReference type="OrthoDB" id="6159123at2759"/>
<proteinExistence type="predicted"/>
<feature type="transmembrane region" description="Helical" evidence="2">
    <location>
        <begin position="179"/>
        <end position="203"/>
    </location>
</feature>
<organism evidence="3 4">
    <name type="scientific">Dreissena polymorpha</name>
    <name type="common">Zebra mussel</name>
    <name type="synonym">Mytilus polymorpha</name>
    <dbReference type="NCBI Taxonomy" id="45954"/>
    <lineage>
        <taxon>Eukaryota</taxon>
        <taxon>Metazoa</taxon>
        <taxon>Spiralia</taxon>
        <taxon>Lophotrochozoa</taxon>
        <taxon>Mollusca</taxon>
        <taxon>Bivalvia</taxon>
        <taxon>Autobranchia</taxon>
        <taxon>Heteroconchia</taxon>
        <taxon>Euheterodonta</taxon>
        <taxon>Imparidentia</taxon>
        <taxon>Neoheterodontei</taxon>
        <taxon>Myida</taxon>
        <taxon>Dreissenoidea</taxon>
        <taxon>Dreissenidae</taxon>
        <taxon>Dreissena</taxon>
    </lineage>
</organism>
<evidence type="ECO:0000256" key="1">
    <source>
        <dbReference type="SAM" id="MobiDB-lite"/>
    </source>
</evidence>
<feature type="compositionally biased region" description="Low complexity" evidence="1">
    <location>
        <begin position="46"/>
        <end position="59"/>
    </location>
</feature>
<reference evidence="3" key="1">
    <citation type="journal article" date="2019" name="bioRxiv">
        <title>The Genome of the Zebra Mussel, Dreissena polymorpha: A Resource for Invasive Species Research.</title>
        <authorList>
            <person name="McCartney M.A."/>
            <person name="Auch B."/>
            <person name="Kono T."/>
            <person name="Mallez S."/>
            <person name="Zhang Y."/>
            <person name="Obille A."/>
            <person name="Becker A."/>
            <person name="Abrahante J.E."/>
            <person name="Garbe J."/>
            <person name="Badalamenti J.P."/>
            <person name="Herman A."/>
            <person name="Mangelson H."/>
            <person name="Liachko I."/>
            <person name="Sullivan S."/>
            <person name="Sone E.D."/>
            <person name="Koren S."/>
            <person name="Silverstein K.A.T."/>
            <person name="Beckman K.B."/>
            <person name="Gohl D.M."/>
        </authorList>
    </citation>
    <scope>NUCLEOTIDE SEQUENCE</scope>
    <source>
        <strain evidence="3">Duluth1</strain>
        <tissue evidence="3">Whole animal</tissue>
    </source>
</reference>